<dbReference type="PROSITE" id="PS50097">
    <property type="entry name" value="BTB"/>
    <property type="match status" value="1"/>
</dbReference>
<protein>
    <recommendedName>
        <fullName evidence="4">Serine-enriched protein</fullName>
    </recommendedName>
</protein>
<feature type="domain" description="TLDc" evidence="2">
    <location>
        <begin position="297"/>
        <end position="475"/>
    </location>
</feature>
<sequence length="508" mass="59253">MTFEFYTRLSQSFSQLLDDANDHDIIIKVGGNSNTKEFRAHSYILKARSPYFKRALSQDWAIKKNNMYNFTKPNISPITFEIILRYMYTGILDLKGSDCSDILDLLVVSDELLIEELVTFIQDYFYEYKIDWLRQNSSKVFHTVIKLESCKKLQEYCYEIIYEFPKPFLNSLEFPRLEKSILLELVKQDLIIEEIELWNYLFKWGIVHTPELEGKSITDLSKWDEEDFLALKNTLNPFISHVRFFDISSRDFHTIIWPFKKVLPEILCEDVLSFHMAGNIPENKLPSRNGIVTNDSVIIRSKHAAILVNWALKKDDDTKIPKNKYKFQLIHRGSNDGFSVKTMRSACSNKGPIFLIVKIKENGTIIGGFNPLGYKNDNYYGKNREYFGTTNDSFIFSLGNNKDCKKIISRVTNEFYAICESRYTNLALSFGNSDLIIKGTYDVFEKYSLLFVTENINDHFQENTVLHEKEYFVVNLERKHPGLNTVTSKHISYSPQPDLNMVAFQIIK</sequence>
<feature type="domain" description="BTB" evidence="1">
    <location>
        <begin position="23"/>
        <end position="96"/>
    </location>
</feature>
<dbReference type="VEuPathDB" id="FungiDB:RhiirFUN_003589"/>
<evidence type="ECO:0000259" key="2">
    <source>
        <dbReference type="PROSITE" id="PS51886"/>
    </source>
</evidence>
<dbReference type="InterPro" id="IPR011333">
    <property type="entry name" value="SKP1/BTB/POZ_sf"/>
</dbReference>
<dbReference type="eggNOG" id="KOG4350">
    <property type="taxonomic scope" value="Eukaryota"/>
</dbReference>
<dbReference type="PANTHER" id="PTHR24410:SF23">
    <property type="entry name" value="BTB DOMAIN-CONTAINING PROTEIN-RELATED"/>
    <property type="match status" value="1"/>
</dbReference>
<dbReference type="InterPro" id="IPR000210">
    <property type="entry name" value="BTB/POZ_dom"/>
</dbReference>
<dbReference type="AlphaFoldDB" id="U9THD9"/>
<accession>U9THD9</accession>
<proteinExistence type="predicted"/>
<organism evidence="3">
    <name type="scientific">Rhizophagus irregularis (strain DAOM 181602 / DAOM 197198 / MUCL 43194)</name>
    <name type="common">Arbuscular mycorrhizal fungus</name>
    <name type="synonym">Glomus intraradices</name>
    <dbReference type="NCBI Taxonomy" id="747089"/>
    <lineage>
        <taxon>Eukaryota</taxon>
        <taxon>Fungi</taxon>
        <taxon>Fungi incertae sedis</taxon>
        <taxon>Mucoromycota</taxon>
        <taxon>Glomeromycotina</taxon>
        <taxon>Glomeromycetes</taxon>
        <taxon>Glomerales</taxon>
        <taxon>Glomeraceae</taxon>
        <taxon>Rhizophagus</taxon>
    </lineage>
</organism>
<dbReference type="InterPro" id="IPR051481">
    <property type="entry name" value="BTB-POZ/Galectin-3-binding"/>
</dbReference>
<dbReference type="PANTHER" id="PTHR24410">
    <property type="entry name" value="HL07962P-RELATED"/>
    <property type="match status" value="1"/>
</dbReference>
<dbReference type="HOGENOM" id="CLU_021542_0_1_1"/>
<dbReference type="SMART" id="SM00225">
    <property type="entry name" value="BTB"/>
    <property type="match status" value="1"/>
</dbReference>
<name>U9THD9_RHIID</name>
<dbReference type="PROSITE" id="PS51886">
    <property type="entry name" value="TLDC"/>
    <property type="match status" value="1"/>
</dbReference>
<evidence type="ECO:0000259" key="1">
    <source>
        <dbReference type="PROSITE" id="PS50097"/>
    </source>
</evidence>
<dbReference type="Pfam" id="PF07534">
    <property type="entry name" value="TLD"/>
    <property type="match status" value="1"/>
</dbReference>
<dbReference type="SUPFAM" id="SSF54695">
    <property type="entry name" value="POZ domain"/>
    <property type="match status" value="1"/>
</dbReference>
<dbReference type="Gene3D" id="3.30.710.10">
    <property type="entry name" value="Potassium Channel Kv1.1, Chain A"/>
    <property type="match status" value="1"/>
</dbReference>
<evidence type="ECO:0000313" key="3">
    <source>
        <dbReference type="EMBL" id="ESA02761.1"/>
    </source>
</evidence>
<reference evidence="3" key="1">
    <citation type="submission" date="2013-07" db="EMBL/GenBank/DDBJ databases">
        <title>The genome of an arbuscular mycorrhizal fungus provides insights into the evolution of the oldest plant symbiosis.</title>
        <authorList>
            <consortium name="DOE Joint Genome Institute"/>
            <person name="Tisserant E."/>
            <person name="Malbreil M."/>
            <person name="Kuo A."/>
            <person name="Kohler A."/>
            <person name="Symeonidi A."/>
            <person name="Balestrini R."/>
            <person name="Charron P."/>
            <person name="Duensing N."/>
            <person name="Frei-dit-Frey N."/>
            <person name="Gianinazzi-Pearson V."/>
            <person name="Gilbert B."/>
            <person name="Handa Y."/>
            <person name="Hijri M."/>
            <person name="Kaul R."/>
            <person name="Kawaguchi M."/>
            <person name="Krajinski F."/>
            <person name="Lammers P."/>
            <person name="Lapierre D."/>
            <person name="Masclaux F.G."/>
            <person name="Murat C."/>
            <person name="Morin E."/>
            <person name="Ndikumana S."/>
            <person name="Pagni M."/>
            <person name="Petitpierre D."/>
            <person name="Requena N."/>
            <person name="Rosikiewicz P."/>
            <person name="Riley R."/>
            <person name="Saito K."/>
            <person name="San Clemente H."/>
            <person name="Shapiro H."/>
            <person name="van Tuinen D."/>
            <person name="Becard G."/>
            <person name="Bonfante P."/>
            <person name="Paszkowski U."/>
            <person name="Shachar-Hill Y."/>
            <person name="Young J.P."/>
            <person name="Sanders I.R."/>
            <person name="Henrissat B."/>
            <person name="Rensing S.A."/>
            <person name="Grigoriev I.V."/>
            <person name="Corradi N."/>
            <person name="Roux C."/>
            <person name="Martin F."/>
        </authorList>
    </citation>
    <scope>NUCLEOTIDE SEQUENCE</scope>
    <source>
        <strain evidence="3">DAOM 197198</strain>
    </source>
</reference>
<dbReference type="EMBL" id="KI295489">
    <property type="protein sequence ID" value="ESA02761.1"/>
    <property type="molecule type" value="Genomic_DNA"/>
</dbReference>
<gene>
    <name evidence="3" type="ORF">GLOINDRAFT_6208</name>
</gene>
<evidence type="ECO:0008006" key="4">
    <source>
        <dbReference type="Google" id="ProtNLM"/>
    </source>
</evidence>
<dbReference type="Pfam" id="PF00651">
    <property type="entry name" value="BTB"/>
    <property type="match status" value="1"/>
</dbReference>
<dbReference type="CDD" id="cd18186">
    <property type="entry name" value="BTB_POZ_ZBTB_KLHL-like"/>
    <property type="match status" value="1"/>
</dbReference>
<dbReference type="InterPro" id="IPR006571">
    <property type="entry name" value="TLDc_dom"/>
</dbReference>